<dbReference type="CDD" id="cd00195">
    <property type="entry name" value="UBCc_UEV"/>
    <property type="match status" value="1"/>
</dbReference>
<accession>A0ABR3GWR0</accession>
<comment type="caution">
    <text evidence="3">The sequence shown here is derived from an EMBL/GenBank/DDBJ whole genome shotgun (WGS) entry which is preliminary data.</text>
</comment>
<proteinExistence type="predicted"/>
<dbReference type="Pfam" id="PF00179">
    <property type="entry name" value="UQ_con"/>
    <property type="match status" value="1"/>
</dbReference>
<dbReference type="InterPro" id="IPR016135">
    <property type="entry name" value="UBQ-conjugating_enzyme/RWD"/>
</dbReference>
<dbReference type="InterPro" id="IPR000608">
    <property type="entry name" value="UBC"/>
</dbReference>
<sequence length="323" mass="37832">MSSNPYENEPGFENANQEQDKDNMKAYCLKVRHETLRVSVISRLEDHLGINPDGSIQPAPSPMEQDIYDDGDSNMMDSEAPSTFEPFKDFCKRRFLWYYDAYVASIAIEREKVTEGQIFTRMPFEPSGNAMEGKFLYSELERRLNFIKERLEKETTDWAAEGLILKGKESGVAANLQRQFEQTVEHYKKENSVTLDVELVDGNPFVWRVTYFGRPMTNLDGGLFTFELAFSPRFPEEQPRAKFLTNFYHHRVTIDGIPCYFPRRYDEGRHHIDAIIHLMEEESPPYDPRTQVNREASKLYWGTKEDKKEYNKKLRRSVQKSTE</sequence>
<dbReference type="Proteomes" id="UP001447188">
    <property type="component" value="Unassembled WGS sequence"/>
</dbReference>
<dbReference type="EMBL" id="JBBBZM010000004">
    <property type="protein sequence ID" value="KAL0640327.1"/>
    <property type="molecule type" value="Genomic_DNA"/>
</dbReference>
<keyword evidence="1" id="KW-0833">Ubl conjugation pathway</keyword>
<feature type="domain" description="UBC core" evidence="2">
    <location>
        <begin position="175"/>
        <end position="323"/>
    </location>
</feature>
<reference evidence="3 4" key="1">
    <citation type="submission" date="2024-02" db="EMBL/GenBank/DDBJ databases">
        <title>Discinaceae phylogenomics.</title>
        <authorList>
            <person name="Dirks A.C."/>
            <person name="James T.Y."/>
        </authorList>
    </citation>
    <scope>NUCLEOTIDE SEQUENCE [LARGE SCALE GENOMIC DNA]</scope>
    <source>
        <strain evidence="3 4">ACD0624</strain>
    </source>
</reference>
<evidence type="ECO:0000313" key="3">
    <source>
        <dbReference type="EMBL" id="KAL0640327.1"/>
    </source>
</evidence>
<dbReference type="PROSITE" id="PS50127">
    <property type="entry name" value="UBC_2"/>
    <property type="match status" value="1"/>
</dbReference>
<organism evidence="3 4">
    <name type="scientific">Discina gigas</name>
    <dbReference type="NCBI Taxonomy" id="1032678"/>
    <lineage>
        <taxon>Eukaryota</taxon>
        <taxon>Fungi</taxon>
        <taxon>Dikarya</taxon>
        <taxon>Ascomycota</taxon>
        <taxon>Pezizomycotina</taxon>
        <taxon>Pezizomycetes</taxon>
        <taxon>Pezizales</taxon>
        <taxon>Discinaceae</taxon>
        <taxon>Discina</taxon>
    </lineage>
</organism>
<evidence type="ECO:0000313" key="4">
    <source>
        <dbReference type="Proteomes" id="UP001447188"/>
    </source>
</evidence>
<protein>
    <recommendedName>
        <fullName evidence="2">UBC core domain-containing protein</fullName>
    </recommendedName>
</protein>
<dbReference type="SUPFAM" id="SSF54495">
    <property type="entry name" value="UBC-like"/>
    <property type="match status" value="1"/>
</dbReference>
<evidence type="ECO:0000259" key="2">
    <source>
        <dbReference type="PROSITE" id="PS50127"/>
    </source>
</evidence>
<dbReference type="Gene3D" id="3.10.110.10">
    <property type="entry name" value="Ubiquitin Conjugating Enzyme"/>
    <property type="match status" value="2"/>
</dbReference>
<dbReference type="PANTHER" id="PTHR24067">
    <property type="entry name" value="UBIQUITIN-CONJUGATING ENZYME E2"/>
    <property type="match status" value="1"/>
</dbReference>
<keyword evidence="4" id="KW-1185">Reference proteome</keyword>
<gene>
    <name evidence="3" type="ORF">Q9L58_000607</name>
</gene>
<dbReference type="InterPro" id="IPR050113">
    <property type="entry name" value="Ub_conjugating_enzyme"/>
</dbReference>
<evidence type="ECO:0000256" key="1">
    <source>
        <dbReference type="ARBA" id="ARBA00022786"/>
    </source>
</evidence>
<name>A0ABR3GWR0_9PEZI</name>